<reference evidence="2 3" key="1">
    <citation type="submission" date="2024-09" db="EMBL/GenBank/DDBJ databases">
        <title>Rethinking Asexuality: The Enigmatic Case of Functional Sexual Genes in Lepraria (Stereocaulaceae).</title>
        <authorList>
            <person name="Doellman M."/>
            <person name="Sun Y."/>
            <person name="Barcenas-Pena A."/>
            <person name="Lumbsch H.T."/>
            <person name="Grewe F."/>
        </authorList>
    </citation>
    <scope>NUCLEOTIDE SEQUENCE [LARGE SCALE GENOMIC DNA]</scope>
    <source>
        <strain evidence="2 3">Mercado 3170</strain>
    </source>
</reference>
<keyword evidence="1" id="KW-0812">Transmembrane</keyword>
<keyword evidence="1" id="KW-1133">Transmembrane helix</keyword>
<dbReference type="PANTHER" id="PTHR35043:SF7">
    <property type="entry name" value="TRANSCRIPTION FACTOR DOMAIN-CONTAINING PROTEIN"/>
    <property type="match status" value="1"/>
</dbReference>
<dbReference type="EMBL" id="JBEFKJ010000006">
    <property type="protein sequence ID" value="KAL2045619.1"/>
    <property type="molecule type" value="Genomic_DNA"/>
</dbReference>
<feature type="transmembrane region" description="Helical" evidence="1">
    <location>
        <begin position="94"/>
        <end position="114"/>
    </location>
</feature>
<protein>
    <submittedName>
        <fullName evidence="2">Uncharacterized protein</fullName>
    </submittedName>
</protein>
<keyword evidence="1" id="KW-0472">Membrane</keyword>
<evidence type="ECO:0000256" key="1">
    <source>
        <dbReference type="SAM" id="Phobius"/>
    </source>
</evidence>
<keyword evidence="3" id="KW-1185">Reference proteome</keyword>
<evidence type="ECO:0000313" key="2">
    <source>
        <dbReference type="EMBL" id="KAL2045619.1"/>
    </source>
</evidence>
<organism evidence="2 3">
    <name type="scientific">Stereocaulon virgatum</name>
    <dbReference type="NCBI Taxonomy" id="373712"/>
    <lineage>
        <taxon>Eukaryota</taxon>
        <taxon>Fungi</taxon>
        <taxon>Dikarya</taxon>
        <taxon>Ascomycota</taxon>
        <taxon>Pezizomycotina</taxon>
        <taxon>Lecanoromycetes</taxon>
        <taxon>OSLEUM clade</taxon>
        <taxon>Lecanoromycetidae</taxon>
        <taxon>Lecanorales</taxon>
        <taxon>Lecanorineae</taxon>
        <taxon>Stereocaulaceae</taxon>
        <taxon>Stereocaulon</taxon>
    </lineage>
</organism>
<dbReference type="Proteomes" id="UP001590950">
    <property type="component" value="Unassembled WGS sequence"/>
</dbReference>
<gene>
    <name evidence="2" type="ORF">N7G274_002047</name>
</gene>
<dbReference type="PANTHER" id="PTHR35043">
    <property type="entry name" value="TRANSCRIPTION FACTOR DOMAIN-CONTAINING PROTEIN"/>
    <property type="match status" value="1"/>
</dbReference>
<accession>A0ABR4ALR2</accession>
<comment type="caution">
    <text evidence="2">The sequence shown here is derived from an EMBL/GenBank/DDBJ whole genome shotgun (WGS) entry which is preliminary data.</text>
</comment>
<sequence length="115" mass="13241">MTGRRLKLVHAFYIGMLAFGYRTPLGERVVWPNQYTWLLEQGLIDWEDHAIWGLSEEIIRDKSDADGTVKLLALGQVSWFVAQSIMRGAHALPLAQLEIMTLSYIPLIALTYFFW</sequence>
<evidence type="ECO:0000313" key="3">
    <source>
        <dbReference type="Proteomes" id="UP001590950"/>
    </source>
</evidence>
<proteinExistence type="predicted"/>
<name>A0ABR4ALR2_9LECA</name>